<dbReference type="OrthoDB" id="9798859at2"/>
<organism evidence="9 10">
    <name type="scientific">Domibacillus aminovorans</name>
    <dbReference type="NCBI Taxonomy" id="29332"/>
    <lineage>
        <taxon>Bacteria</taxon>
        <taxon>Bacillati</taxon>
        <taxon>Bacillota</taxon>
        <taxon>Bacilli</taxon>
        <taxon>Bacillales</taxon>
        <taxon>Bacillaceae</taxon>
        <taxon>Domibacillus</taxon>
    </lineage>
</organism>
<reference evidence="9 10" key="1">
    <citation type="submission" date="2016-01" db="EMBL/GenBank/DDBJ databases">
        <title>Investigation of taxonomic status of Bacillus aminovorans.</title>
        <authorList>
            <person name="Verma A."/>
            <person name="Pal Y."/>
            <person name="Krishnamurthi S."/>
        </authorList>
    </citation>
    <scope>NUCLEOTIDE SEQUENCE [LARGE SCALE GENOMIC DNA]</scope>
    <source>
        <strain evidence="9 10">DSM 4337</strain>
    </source>
</reference>
<keyword evidence="4 7" id="KW-0812">Transmembrane</keyword>
<dbReference type="Pfam" id="PF04039">
    <property type="entry name" value="MnhB"/>
    <property type="match status" value="1"/>
</dbReference>
<keyword evidence="5 7" id="KW-1133">Transmembrane helix</keyword>
<dbReference type="Proteomes" id="UP000077271">
    <property type="component" value="Unassembled WGS sequence"/>
</dbReference>
<dbReference type="RefSeq" id="WP_018394507.1">
    <property type="nucleotide sequence ID" value="NZ_LQWZ01000033.1"/>
</dbReference>
<comment type="similarity">
    <text evidence="2">Belongs to the CPA3 antiporters (TC 2.A.63) subunit B family.</text>
</comment>
<dbReference type="PANTHER" id="PTHR33932:SF4">
    <property type="entry name" value="NA(+)_H(+) ANTIPORTER SUBUNIT B"/>
    <property type="match status" value="1"/>
</dbReference>
<dbReference type="EMBL" id="LQWZ01000033">
    <property type="protein sequence ID" value="OAH54700.1"/>
    <property type="molecule type" value="Genomic_DNA"/>
</dbReference>
<dbReference type="InterPro" id="IPR007182">
    <property type="entry name" value="MnhB"/>
</dbReference>
<evidence type="ECO:0000313" key="9">
    <source>
        <dbReference type="EMBL" id="OAH54700.1"/>
    </source>
</evidence>
<feature type="domain" description="Na+/H+ antiporter MnhB subunit-related protein" evidence="8">
    <location>
        <begin position="7"/>
        <end position="131"/>
    </location>
</feature>
<evidence type="ECO:0000256" key="2">
    <source>
        <dbReference type="ARBA" id="ARBA00009425"/>
    </source>
</evidence>
<evidence type="ECO:0000313" key="10">
    <source>
        <dbReference type="Proteomes" id="UP000077271"/>
    </source>
</evidence>
<dbReference type="GO" id="GO:0005886">
    <property type="term" value="C:plasma membrane"/>
    <property type="evidence" value="ECO:0007669"/>
    <property type="project" value="UniProtKB-SubCell"/>
</dbReference>
<evidence type="ECO:0000256" key="7">
    <source>
        <dbReference type="SAM" id="Phobius"/>
    </source>
</evidence>
<keyword evidence="3" id="KW-1003">Cell membrane</keyword>
<evidence type="ECO:0000256" key="1">
    <source>
        <dbReference type="ARBA" id="ARBA00004651"/>
    </source>
</evidence>
<comment type="subcellular location">
    <subcellularLocation>
        <location evidence="1">Cell membrane</location>
        <topology evidence="1">Multi-pass membrane protein</topology>
    </subcellularLocation>
</comment>
<feature type="transmembrane region" description="Helical" evidence="7">
    <location>
        <begin position="115"/>
        <end position="136"/>
    </location>
</feature>
<dbReference type="AlphaFoldDB" id="A0A177KMS0"/>
<dbReference type="NCBIfam" id="NF009223">
    <property type="entry name" value="PRK12573.1"/>
    <property type="match status" value="1"/>
</dbReference>
<dbReference type="PANTHER" id="PTHR33932">
    <property type="entry name" value="NA(+)/H(+) ANTIPORTER SUBUNIT B"/>
    <property type="match status" value="1"/>
</dbReference>
<evidence type="ECO:0000256" key="3">
    <source>
        <dbReference type="ARBA" id="ARBA00022475"/>
    </source>
</evidence>
<gene>
    <name evidence="9" type="ORF">AWH48_08955</name>
</gene>
<evidence type="ECO:0000256" key="5">
    <source>
        <dbReference type="ARBA" id="ARBA00022989"/>
    </source>
</evidence>
<comment type="caution">
    <text evidence="9">The sequence shown here is derived from an EMBL/GenBank/DDBJ whole genome shotgun (WGS) entry which is preliminary data.</text>
</comment>
<sequence>MRENDIILQTVSKVAVFIILTFGVYLFLSGHHNPGGGFIGGLTLSSAFVLLYIAFDVESVNAGIPLNYKMVAAVGVLIAIFTGMGSLLFGSAFLSQSSAYFNLPVFGKTGFATVTLFESGVALGVVGVVITIMVSISEDV</sequence>
<proteinExistence type="inferred from homology"/>
<dbReference type="InterPro" id="IPR050622">
    <property type="entry name" value="CPA3_antiporter_subunitB"/>
</dbReference>
<protein>
    <submittedName>
        <fullName evidence="9">Cation:proton antiporter</fullName>
    </submittedName>
</protein>
<evidence type="ECO:0000256" key="6">
    <source>
        <dbReference type="ARBA" id="ARBA00023136"/>
    </source>
</evidence>
<feature type="transmembrane region" description="Helical" evidence="7">
    <location>
        <begin position="70"/>
        <end position="94"/>
    </location>
</feature>
<feature type="transmembrane region" description="Helical" evidence="7">
    <location>
        <begin position="6"/>
        <end position="28"/>
    </location>
</feature>
<accession>A0A177KMS0</accession>
<name>A0A177KMS0_9BACI</name>
<feature type="transmembrane region" description="Helical" evidence="7">
    <location>
        <begin position="35"/>
        <end position="55"/>
    </location>
</feature>
<keyword evidence="6 7" id="KW-0472">Membrane</keyword>
<evidence type="ECO:0000259" key="8">
    <source>
        <dbReference type="Pfam" id="PF04039"/>
    </source>
</evidence>
<evidence type="ECO:0000256" key="4">
    <source>
        <dbReference type="ARBA" id="ARBA00022692"/>
    </source>
</evidence>